<dbReference type="KEGG" id="cfu:CFU_0904"/>
<keyword evidence="2 4" id="KW-0560">Oxidoreductase</keyword>
<organism evidence="4 5">
    <name type="scientific">Collimonas fungivorans (strain Ter331)</name>
    <dbReference type="NCBI Taxonomy" id="1005048"/>
    <lineage>
        <taxon>Bacteria</taxon>
        <taxon>Pseudomonadati</taxon>
        <taxon>Pseudomonadota</taxon>
        <taxon>Betaproteobacteria</taxon>
        <taxon>Burkholderiales</taxon>
        <taxon>Oxalobacteraceae</taxon>
        <taxon>Collimonas</taxon>
    </lineage>
</organism>
<dbReference type="HOGENOM" id="CLU_007884_9_2_4"/>
<dbReference type="PANTHER" id="PTHR13847:SF280">
    <property type="entry name" value="D-AMINO ACID DEHYDROGENASE"/>
    <property type="match status" value="1"/>
</dbReference>
<accession>G0AIF3</accession>
<dbReference type="GO" id="GO:0008718">
    <property type="term" value="F:D-amino-acid dehydrogenase activity"/>
    <property type="evidence" value="ECO:0007669"/>
    <property type="project" value="TreeGrafter"/>
</dbReference>
<dbReference type="PANTHER" id="PTHR13847">
    <property type="entry name" value="SARCOSINE DEHYDROGENASE-RELATED"/>
    <property type="match status" value="1"/>
</dbReference>
<evidence type="ECO:0000256" key="1">
    <source>
        <dbReference type="ARBA" id="ARBA00009410"/>
    </source>
</evidence>
<dbReference type="STRING" id="1005048.CFU_0904"/>
<dbReference type="AlphaFoldDB" id="G0AIF3"/>
<proteinExistence type="inferred from homology"/>
<dbReference type="Pfam" id="PF01266">
    <property type="entry name" value="DAO"/>
    <property type="match status" value="1"/>
</dbReference>
<dbReference type="eggNOG" id="COG0665">
    <property type="taxonomic scope" value="Bacteria"/>
</dbReference>
<sequence length="444" mass="48844">MVFGDEMKVIVLGAGVIGTSSAWFLNKEGHDVTVIERQPGAAQETSFANGCQISVSHAEPWANPQAPLKVLKWLGQEDAPLLYRFRPEWLQWKWALNFLRECTPARTNDNIRQIVAICEYSRQTLQAVRAETGVDYDCLTRGILHFYTEQKEFDISLPAAQLMRDLGCPRDSISADEVVRIEPALARIRDKIVGGDFTATDESGDVYKFTSGLADKAAEAGVKFQYNTSVTRLITEGSGAGAKITGVEVINADGRHEVLHADAFVVAMGSFSTPLLKPLGIELMIYPGKGYSATYRITNPEAAPSVSLTDDGYKLVVSRLGDRLRVAGTCELNGYTRELNTTRCEAITRRTRELFPDGCDYDDPVYWTGLRPMTPSNVPYIGKTRISNLFLNTGHGTLGWTMGCGSGRAIAEIISGRRPEVDFAFTGMPRQAPQPLILPRPVQA</sequence>
<evidence type="ECO:0000256" key="2">
    <source>
        <dbReference type="ARBA" id="ARBA00023002"/>
    </source>
</evidence>
<dbReference type="SUPFAM" id="SSF54373">
    <property type="entry name" value="FAD-linked reductases, C-terminal domain"/>
    <property type="match status" value="1"/>
</dbReference>
<keyword evidence="5" id="KW-1185">Reference proteome</keyword>
<reference evidence="4 5" key="2">
    <citation type="journal article" date="2006" name="J. Microbiol. Methods">
        <title>Genomic flank-sequencing of plasposon insertion sites for rapid identification of functional genes.</title>
        <authorList>
            <person name="Leveau J.H."/>
            <person name="Gerards S."/>
            <person name="Fritsche K."/>
            <person name="Zondag G."/>
            <person name="van Veen J.A."/>
        </authorList>
    </citation>
    <scope>NUCLEOTIDE SEQUENCE [LARGE SCALE GENOMIC DNA]</scope>
    <source>
        <strain evidence="4 5">Ter331</strain>
    </source>
</reference>
<dbReference type="Gene3D" id="3.30.9.10">
    <property type="entry name" value="D-Amino Acid Oxidase, subunit A, domain 2"/>
    <property type="match status" value="1"/>
</dbReference>
<dbReference type="NCBIfam" id="NF001933">
    <property type="entry name" value="PRK00711.1"/>
    <property type="match status" value="1"/>
</dbReference>
<reference evidence="4 5" key="5">
    <citation type="journal article" date="2011" name="ISME J.">
        <title>Dual transcriptional profiling of a bacterial/fungal confrontation: Collimonas fungivorans versus Aspergillus niger.</title>
        <authorList>
            <person name="Mela F."/>
            <person name="Fritsche K."/>
            <person name="de Boer W."/>
            <person name="van Veen J.A."/>
            <person name="de Graaff L.H."/>
            <person name="van den Berg M."/>
            <person name="Leveau J.H."/>
        </authorList>
    </citation>
    <scope>NUCLEOTIDE SEQUENCE [LARGE SCALE GENOMIC DNA]</scope>
    <source>
        <strain evidence="4 5">Ter331</strain>
    </source>
</reference>
<dbReference type="Proteomes" id="UP000008392">
    <property type="component" value="Chromosome"/>
</dbReference>
<evidence type="ECO:0000259" key="3">
    <source>
        <dbReference type="Pfam" id="PF01266"/>
    </source>
</evidence>
<dbReference type="GO" id="GO:0005886">
    <property type="term" value="C:plasma membrane"/>
    <property type="evidence" value="ECO:0007669"/>
    <property type="project" value="TreeGrafter"/>
</dbReference>
<evidence type="ECO:0000313" key="4">
    <source>
        <dbReference type="EMBL" id="AEK60736.1"/>
    </source>
</evidence>
<protein>
    <submittedName>
        <fullName evidence="4">D-amino acid dehydrogenase small subunit</fullName>
        <ecNumber evidence="4">1.4.99.6</ecNumber>
    </submittedName>
</protein>
<name>G0AIF3_COLFT</name>
<reference evidence="4 5" key="4">
    <citation type="journal article" date="2010" name="Environ. Microbiol.">
        <title>The bacterial genus Collimonas: mycophagy, weathering and other adaptive solutions to life in oligotrophic soil environments.</title>
        <authorList>
            <person name="Leveau J.H."/>
            <person name="Uroz S."/>
            <person name="de Boer W."/>
        </authorList>
    </citation>
    <scope>NUCLEOTIDE SEQUENCE [LARGE SCALE GENOMIC DNA]</scope>
    <source>
        <strain evidence="4 5">Ter331</strain>
    </source>
</reference>
<dbReference type="GO" id="GO:0005737">
    <property type="term" value="C:cytoplasm"/>
    <property type="evidence" value="ECO:0007669"/>
    <property type="project" value="TreeGrafter"/>
</dbReference>
<dbReference type="GO" id="GO:0055130">
    <property type="term" value="P:D-alanine catabolic process"/>
    <property type="evidence" value="ECO:0007669"/>
    <property type="project" value="TreeGrafter"/>
</dbReference>
<dbReference type="InterPro" id="IPR036188">
    <property type="entry name" value="FAD/NAD-bd_sf"/>
</dbReference>
<dbReference type="EMBL" id="CP002745">
    <property type="protein sequence ID" value="AEK60736.1"/>
    <property type="molecule type" value="Genomic_DNA"/>
</dbReference>
<reference evidence="5" key="6">
    <citation type="submission" date="2011-05" db="EMBL/GenBank/DDBJ databases">
        <title>Complete sequence of Collimonas fungivorans Ter331.</title>
        <authorList>
            <person name="Leveau J.H."/>
        </authorList>
    </citation>
    <scope>NUCLEOTIDE SEQUENCE [LARGE SCALE GENOMIC DNA]</scope>
    <source>
        <strain evidence="5">Ter331</strain>
    </source>
</reference>
<evidence type="ECO:0000313" key="5">
    <source>
        <dbReference type="Proteomes" id="UP000008392"/>
    </source>
</evidence>
<dbReference type="Gene3D" id="3.50.50.60">
    <property type="entry name" value="FAD/NAD(P)-binding domain"/>
    <property type="match status" value="2"/>
</dbReference>
<comment type="similarity">
    <text evidence="1">Belongs to the DadA oxidoreductase family.</text>
</comment>
<gene>
    <name evidence="4" type="primary">dad2</name>
    <name evidence="4" type="ordered locus">CFU_0904</name>
</gene>
<reference evidence="4 5" key="3">
    <citation type="journal article" date="2008" name="FEMS Microbiol. Ecol.">
        <title>Identification and characterization of genes underlying chitinolysis in Collimonas fungivorans Ter331.</title>
        <authorList>
            <person name="Fritsche K."/>
            <person name="de Boer W."/>
            <person name="Gerards S."/>
            <person name="van den Berg M."/>
            <person name="van Veen J.A."/>
            <person name="Leveau J.H."/>
        </authorList>
    </citation>
    <scope>NUCLEOTIDE SEQUENCE [LARGE SCALE GENOMIC DNA]</scope>
    <source>
        <strain evidence="4 5">Ter331</strain>
    </source>
</reference>
<reference evidence="4 5" key="1">
    <citation type="journal article" date="2004" name="Environ. Microbiol.">
        <title>Phylogeny-function analysis of (meta)genomic libraries: screening for expression of ribosomal RNA genes by large-insert library fluorescent in situ hybridization (LIL-FISH).</title>
        <authorList>
            <person name="Leveau J.H."/>
            <person name="Gerards S."/>
            <person name="de Boer W."/>
            <person name="van Veen J.A."/>
        </authorList>
    </citation>
    <scope>NUCLEOTIDE SEQUENCE [LARGE SCALE GENOMIC DNA]</scope>
    <source>
        <strain evidence="4 5">Ter331</strain>
    </source>
</reference>
<dbReference type="SUPFAM" id="SSF51905">
    <property type="entry name" value="FAD/NAD(P)-binding domain"/>
    <property type="match status" value="1"/>
</dbReference>
<feature type="domain" description="FAD dependent oxidoreductase" evidence="3">
    <location>
        <begin position="8"/>
        <end position="412"/>
    </location>
</feature>
<dbReference type="InterPro" id="IPR006076">
    <property type="entry name" value="FAD-dep_OxRdtase"/>
</dbReference>
<dbReference type="EC" id="1.4.99.6" evidence="4"/>